<evidence type="ECO:0000313" key="1">
    <source>
        <dbReference type="EMBL" id="KAI4374486.1"/>
    </source>
</evidence>
<dbReference type="Proteomes" id="UP001057402">
    <property type="component" value="Chromosome 4"/>
</dbReference>
<accession>A0ACB9R886</accession>
<protein>
    <submittedName>
        <fullName evidence="1">Uncharacterized protein</fullName>
    </submittedName>
</protein>
<evidence type="ECO:0000313" key="2">
    <source>
        <dbReference type="Proteomes" id="UP001057402"/>
    </source>
</evidence>
<comment type="caution">
    <text evidence="1">The sequence shown here is derived from an EMBL/GenBank/DDBJ whole genome shotgun (WGS) entry which is preliminary data.</text>
</comment>
<sequence>MDPTMDLLRYSNSTLAFHPIPYDNYGSAFFPVPQEVLLHLQPQEDVSGGVVPGGSMSRNDYMGSDTHDGDCDDDCKNDGKKRTTKPLEFSQGSCSASANSTAPVKRRKQQGSGGGGRGKKNIKGDGGVVDEGGRDRGRREVVHVRARRGQATDSHSLAERVRRGKINERLKYLQDIVPGCYKTMGLAVMLDEIINYVQSLQHQVEFLSMNLTAASSFYDFNSESDLIDGMRKAKAYEAKEMEKLLLKSQPECHSVTTTTATFHPFDPVL</sequence>
<keyword evidence="2" id="KW-1185">Reference proteome</keyword>
<reference evidence="2" key="1">
    <citation type="journal article" date="2023" name="Front. Plant Sci.">
        <title>Chromosomal-level genome assembly of Melastoma candidum provides insights into trichome evolution.</title>
        <authorList>
            <person name="Zhong Y."/>
            <person name="Wu W."/>
            <person name="Sun C."/>
            <person name="Zou P."/>
            <person name="Liu Y."/>
            <person name="Dai S."/>
            <person name="Zhou R."/>
        </authorList>
    </citation>
    <scope>NUCLEOTIDE SEQUENCE [LARGE SCALE GENOMIC DNA]</scope>
</reference>
<dbReference type="EMBL" id="CM042883">
    <property type="protein sequence ID" value="KAI4374486.1"/>
    <property type="molecule type" value="Genomic_DNA"/>
</dbReference>
<name>A0ACB9R886_9MYRT</name>
<proteinExistence type="predicted"/>
<gene>
    <name evidence="1" type="ORF">MLD38_012474</name>
</gene>
<organism evidence="1 2">
    <name type="scientific">Melastoma candidum</name>
    <dbReference type="NCBI Taxonomy" id="119954"/>
    <lineage>
        <taxon>Eukaryota</taxon>
        <taxon>Viridiplantae</taxon>
        <taxon>Streptophyta</taxon>
        <taxon>Embryophyta</taxon>
        <taxon>Tracheophyta</taxon>
        <taxon>Spermatophyta</taxon>
        <taxon>Magnoliopsida</taxon>
        <taxon>eudicotyledons</taxon>
        <taxon>Gunneridae</taxon>
        <taxon>Pentapetalae</taxon>
        <taxon>rosids</taxon>
        <taxon>malvids</taxon>
        <taxon>Myrtales</taxon>
        <taxon>Melastomataceae</taxon>
        <taxon>Melastomatoideae</taxon>
        <taxon>Melastomateae</taxon>
        <taxon>Melastoma</taxon>
    </lineage>
</organism>